<dbReference type="InterPro" id="IPR058076">
    <property type="entry name" value="NOXase"/>
</dbReference>
<keyword evidence="14" id="KW-1185">Reference proteome</keyword>
<evidence type="ECO:0000256" key="6">
    <source>
        <dbReference type="ARBA" id="ARBA00023027"/>
    </source>
</evidence>
<feature type="domain" description="Pyridine nucleotide-disulphide oxidoreductase dimerisation" evidence="11">
    <location>
        <begin position="336"/>
        <end position="432"/>
    </location>
</feature>
<reference evidence="13 14" key="1">
    <citation type="submission" date="2018-08" db="EMBL/GenBank/DDBJ databases">
        <title>Draft genome sequence of Psychrilyobacter sp. strain SD5 isolated from Black Sea water.</title>
        <authorList>
            <person name="Yadav S."/>
            <person name="Villanueva L."/>
            <person name="Damste J.S.S."/>
        </authorList>
    </citation>
    <scope>NUCLEOTIDE SEQUENCE [LARGE SCALE GENOMIC DNA]</scope>
    <source>
        <strain evidence="13 14">SD5</strain>
    </source>
</reference>
<dbReference type="Gene3D" id="3.50.50.60">
    <property type="entry name" value="FAD/NAD(P)-binding domain"/>
    <property type="match status" value="2"/>
</dbReference>
<protein>
    <recommendedName>
        <fullName evidence="9">NADH oxidase</fullName>
        <ecNumber evidence="8">1.6.3.4</ecNumber>
    </recommendedName>
</protein>
<evidence type="ECO:0000256" key="9">
    <source>
        <dbReference type="ARBA" id="ARBA00039201"/>
    </source>
</evidence>
<evidence type="ECO:0000313" key="13">
    <source>
        <dbReference type="EMBL" id="REI42881.1"/>
    </source>
</evidence>
<comment type="similarity">
    <text evidence="2">Belongs to the class-III pyridine nucleotide-disulfide oxidoreductase family.</text>
</comment>
<dbReference type="Pfam" id="PF07992">
    <property type="entry name" value="Pyr_redox_2"/>
    <property type="match status" value="1"/>
</dbReference>
<proteinExistence type="inferred from homology"/>
<dbReference type="RefSeq" id="WP_114641113.1">
    <property type="nucleotide sequence ID" value="NZ_JAACIO010000002.1"/>
</dbReference>
<sequence>MKKEKVVVIGTNHAGTHSILEIANKYKDTHEVVTYDKNDNISFLGCGMALWIGGVIDSGDGLFYATPESLREAGAEVHMKHDFKNVDFDKKTIEVEDIDTGEMKTETYDKLIFAIGSWPILPPLPGHDLENIMYAKIFQNAQSAIEKIKDPSIKKVTVVGAGYIGIELVEAFKENGKEVTLINDMDVLNRYYDSNFQEMMRANLEKNGIIMQLGETVTEFAGDGKVSKVITTKGEYDTDLVLMSIGFKPNTGILADTGIELTPRGAILTNNRMETSIKDVYAIGDCATVYNNASEQFENIALATNAVRTGIVAGHNVCGTPLEMQGVQGSNAIHIFGLTLSSTGLTECVAKSSGMNVETVEFTDLIKSAFMPENDEITVKVVWEKETKRIVGAQMASTSDITLALHFFSLAIQERYTMDKLALTDTFFLPHFNQPHNFITKAGLLALGKL</sequence>
<evidence type="ECO:0000256" key="2">
    <source>
        <dbReference type="ARBA" id="ARBA00009130"/>
    </source>
</evidence>
<dbReference type="EC" id="1.6.3.4" evidence="8"/>
<evidence type="ECO:0000256" key="1">
    <source>
        <dbReference type="ARBA" id="ARBA00001974"/>
    </source>
</evidence>
<dbReference type="SUPFAM" id="SSF55424">
    <property type="entry name" value="FAD/NAD-linked reductases, dimerisation (C-terminal) domain"/>
    <property type="match status" value="1"/>
</dbReference>
<comment type="catalytic activity">
    <reaction evidence="10">
        <text>2 NADH + O2 + 2 H(+) = 2 NAD(+) + 2 H2O</text>
        <dbReference type="Rhea" id="RHEA:37799"/>
        <dbReference type="ChEBI" id="CHEBI:15377"/>
        <dbReference type="ChEBI" id="CHEBI:15378"/>
        <dbReference type="ChEBI" id="CHEBI:15379"/>
        <dbReference type="ChEBI" id="CHEBI:57540"/>
        <dbReference type="ChEBI" id="CHEBI:57945"/>
        <dbReference type="EC" id="1.6.3.4"/>
    </reaction>
</comment>
<evidence type="ECO:0000259" key="12">
    <source>
        <dbReference type="Pfam" id="PF07992"/>
    </source>
</evidence>
<keyword evidence="7" id="KW-0676">Redox-active center</keyword>
<keyword evidence="6" id="KW-0520">NAD</keyword>
<name>A0ABX9KK69_9FUSO</name>
<comment type="caution">
    <text evidence="13">The sequence shown here is derived from an EMBL/GenBank/DDBJ whole genome shotgun (WGS) entry which is preliminary data.</text>
</comment>
<accession>A0ABX9KK69</accession>
<organism evidence="13 14">
    <name type="scientific">Psychrilyobacter piezotolerans</name>
    <dbReference type="NCBI Taxonomy" id="2293438"/>
    <lineage>
        <taxon>Bacteria</taxon>
        <taxon>Fusobacteriati</taxon>
        <taxon>Fusobacteriota</taxon>
        <taxon>Fusobacteriia</taxon>
        <taxon>Fusobacteriales</taxon>
        <taxon>Fusobacteriaceae</taxon>
        <taxon>Psychrilyobacter</taxon>
    </lineage>
</organism>
<dbReference type="PRINTS" id="PR00368">
    <property type="entry name" value="FADPNR"/>
</dbReference>
<dbReference type="Pfam" id="PF02852">
    <property type="entry name" value="Pyr_redox_dim"/>
    <property type="match status" value="1"/>
</dbReference>
<keyword evidence="4" id="KW-0274">FAD</keyword>
<comment type="cofactor">
    <cofactor evidence="1">
        <name>FAD</name>
        <dbReference type="ChEBI" id="CHEBI:57692"/>
    </cofactor>
</comment>
<keyword evidence="3" id="KW-0285">Flavoprotein</keyword>
<evidence type="ECO:0000256" key="10">
    <source>
        <dbReference type="ARBA" id="ARBA00047360"/>
    </source>
</evidence>
<dbReference type="SUPFAM" id="SSF51905">
    <property type="entry name" value="FAD/NAD(P)-binding domain"/>
    <property type="match status" value="1"/>
</dbReference>
<dbReference type="Proteomes" id="UP000263486">
    <property type="component" value="Unassembled WGS sequence"/>
</dbReference>
<evidence type="ECO:0000256" key="8">
    <source>
        <dbReference type="ARBA" id="ARBA00039092"/>
    </source>
</evidence>
<evidence type="ECO:0000313" key="14">
    <source>
        <dbReference type="Proteomes" id="UP000263486"/>
    </source>
</evidence>
<dbReference type="PANTHER" id="PTHR43429:SF1">
    <property type="entry name" value="NAD(P)H SULFUR OXIDOREDUCTASE (COA-DEPENDENT)"/>
    <property type="match status" value="1"/>
</dbReference>
<evidence type="ECO:0000256" key="4">
    <source>
        <dbReference type="ARBA" id="ARBA00022827"/>
    </source>
</evidence>
<dbReference type="PRINTS" id="PR00411">
    <property type="entry name" value="PNDRDTASEI"/>
</dbReference>
<dbReference type="InterPro" id="IPR016156">
    <property type="entry name" value="FAD/NAD-linked_Rdtase_dimer_sf"/>
</dbReference>
<dbReference type="InterPro" id="IPR004099">
    <property type="entry name" value="Pyr_nucl-diS_OxRdtase_dimer"/>
</dbReference>
<dbReference type="InterPro" id="IPR023753">
    <property type="entry name" value="FAD/NAD-binding_dom"/>
</dbReference>
<feature type="domain" description="FAD/NAD(P)-binding" evidence="12">
    <location>
        <begin position="5"/>
        <end position="310"/>
    </location>
</feature>
<keyword evidence="5" id="KW-0560">Oxidoreductase</keyword>
<dbReference type="InterPro" id="IPR050260">
    <property type="entry name" value="FAD-bd_OxRdtase"/>
</dbReference>
<gene>
    <name evidence="13" type="ORF">DYH56_01660</name>
</gene>
<evidence type="ECO:0000256" key="3">
    <source>
        <dbReference type="ARBA" id="ARBA00022630"/>
    </source>
</evidence>
<dbReference type="NCBIfam" id="NF046103">
    <property type="entry name" value="NOXase_Strep"/>
    <property type="match status" value="1"/>
</dbReference>
<evidence type="ECO:0000256" key="5">
    <source>
        <dbReference type="ARBA" id="ARBA00023002"/>
    </source>
</evidence>
<dbReference type="EMBL" id="QUAJ01000002">
    <property type="protein sequence ID" value="REI42881.1"/>
    <property type="molecule type" value="Genomic_DNA"/>
</dbReference>
<dbReference type="PANTHER" id="PTHR43429">
    <property type="entry name" value="PYRIDINE NUCLEOTIDE-DISULFIDE OXIDOREDUCTASE DOMAIN-CONTAINING"/>
    <property type="match status" value="1"/>
</dbReference>
<evidence type="ECO:0000256" key="7">
    <source>
        <dbReference type="ARBA" id="ARBA00023284"/>
    </source>
</evidence>
<dbReference type="InterPro" id="IPR036188">
    <property type="entry name" value="FAD/NAD-bd_sf"/>
</dbReference>
<evidence type="ECO:0000259" key="11">
    <source>
        <dbReference type="Pfam" id="PF02852"/>
    </source>
</evidence>